<dbReference type="GO" id="GO:0003677">
    <property type="term" value="F:DNA binding"/>
    <property type="evidence" value="ECO:0007669"/>
    <property type="project" value="InterPro"/>
</dbReference>
<dbReference type="PANTHER" id="PTHR30461">
    <property type="entry name" value="DNA-INVERTASE FROM LAMBDOID PROPHAGE"/>
    <property type="match status" value="1"/>
</dbReference>
<dbReference type="OrthoDB" id="7277848at2"/>
<dbReference type="Gene3D" id="3.40.50.1390">
    <property type="entry name" value="Resolvase, N-terminal catalytic domain"/>
    <property type="match status" value="1"/>
</dbReference>
<feature type="domain" description="Resolvase/invertase-type recombinase catalytic" evidence="2">
    <location>
        <begin position="7"/>
        <end position="145"/>
    </location>
</feature>
<reference evidence="3 4" key="1">
    <citation type="submission" date="2018-11" db="EMBL/GenBank/DDBJ databases">
        <title>Genomic Encyclopedia of Type Strains, Phase IV (KMG-IV): sequencing the most valuable type-strain genomes for metagenomic binning, comparative biology and taxonomic classification.</title>
        <authorList>
            <person name="Goeker M."/>
        </authorList>
    </citation>
    <scope>NUCLEOTIDE SEQUENCE [LARGE SCALE GENOMIC DNA]</scope>
    <source>
        <strain evidence="3 4">DSM 104731</strain>
    </source>
</reference>
<dbReference type="SUPFAM" id="SSF53041">
    <property type="entry name" value="Resolvase-like"/>
    <property type="match status" value="1"/>
</dbReference>
<dbReference type="EMBL" id="RKQK01000002">
    <property type="protein sequence ID" value="RPE67503.1"/>
    <property type="molecule type" value="Genomic_DNA"/>
</dbReference>
<dbReference type="Proteomes" id="UP000269689">
    <property type="component" value="Unassembled WGS sequence"/>
</dbReference>
<evidence type="ECO:0000313" key="3">
    <source>
        <dbReference type="EMBL" id="RPE67503.1"/>
    </source>
</evidence>
<comment type="caution">
    <text evidence="3">The sequence shown here is derived from an EMBL/GenBank/DDBJ whole genome shotgun (WGS) entry which is preliminary data.</text>
</comment>
<name>A0A3N4U9U7_9RHOB</name>
<feature type="compositionally biased region" description="Polar residues" evidence="1">
    <location>
        <begin position="144"/>
        <end position="170"/>
    </location>
</feature>
<evidence type="ECO:0000256" key="1">
    <source>
        <dbReference type="SAM" id="MobiDB-lite"/>
    </source>
</evidence>
<dbReference type="InterPro" id="IPR006119">
    <property type="entry name" value="Resolv_N"/>
</dbReference>
<dbReference type="InterPro" id="IPR050639">
    <property type="entry name" value="SSR_resolvase"/>
</dbReference>
<dbReference type="PANTHER" id="PTHR30461:SF23">
    <property type="entry name" value="DNA RECOMBINASE-RELATED"/>
    <property type="match status" value="1"/>
</dbReference>
<gene>
    <name evidence="3" type="ORF">EDD53_1916</name>
</gene>
<sequence>MTRPLRAALYACFSTDMQRDASIDDPVRTCRDYATRQGLEVVEVFSHKAMAGASLMRSGIQNLLRSAASGPFDSVISQAQDRLWRNQADIASVYQMLEFKSVAIETVSKRSISEMHIGLKGTMNALFLKDLGAKTQTQAQANGYRASTPQRTGSLQMSQTCGPLTKTSGRQCGPAKGR</sequence>
<protein>
    <submittedName>
        <fullName evidence="3">Resolvase-like protein</fullName>
    </submittedName>
</protein>
<proteinExistence type="predicted"/>
<keyword evidence="4" id="KW-1185">Reference proteome</keyword>
<dbReference type="Pfam" id="PF00239">
    <property type="entry name" value="Resolvase"/>
    <property type="match status" value="1"/>
</dbReference>
<accession>A0A3N4U9U7</accession>
<dbReference type="InterPro" id="IPR036162">
    <property type="entry name" value="Resolvase-like_N_sf"/>
</dbReference>
<evidence type="ECO:0000259" key="2">
    <source>
        <dbReference type="SMART" id="SM00857"/>
    </source>
</evidence>
<feature type="region of interest" description="Disordered" evidence="1">
    <location>
        <begin position="144"/>
        <end position="178"/>
    </location>
</feature>
<dbReference type="CDD" id="cd00338">
    <property type="entry name" value="Ser_Recombinase"/>
    <property type="match status" value="1"/>
</dbReference>
<evidence type="ECO:0000313" key="4">
    <source>
        <dbReference type="Proteomes" id="UP000269689"/>
    </source>
</evidence>
<dbReference type="RefSeq" id="WP_123792938.1">
    <property type="nucleotide sequence ID" value="NZ_RKQK01000002.1"/>
</dbReference>
<organism evidence="3 4">
    <name type="scientific">Pacificibacter maritimus</name>
    <dbReference type="NCBI Taxonomy" id="762213"/>
    <lineage>
        <taxon>Bacteria</taxon>
        <taxon>Pseudomonadati</taxon>
        <taxon>Pseudomonadota</taxon>
        <taxon>Alphaproteobacteria</taxon>
        <taxon>Rhodobacterales</taxon>
        <taxon>Roseobacteraceae</taxon>
        <taxon>Pacificibacter</taxon>
    </lineage>
</organism>
<dbReference type="SMART" id="SM00857">
    <property type="entry name" value="Resolvase"/>
    <property type="match status" value="1"/>
</dbReference>
<dbReference type="AlphaFoldDB" id="A0A3N4U9U7"/>
<dbReference type="GO" id="GO:0000150">
    <property type="term" value="F:DNA strand exchange activity"/>
    <property type="evidence" value="ECO:0007669"/>
    <property type="project" value="InterPro"/>
</dbReference>